<reference evidence="5" key="1">
    <citation type="submission" date="2015-11" db="EMBL/GenBank/DDBJ databases">
        <title>Complete genome sequence of a polyethylene-glycol degrader Sphingopyxis macrogoltabida 203N (NBRC 111659).</title>
        <authorList>
            <person name="Yoshiyuki O."/>
            <person name="Shouta N."/>
            <person name="Nagata Y."/>
            <person name="Numata M."/>
            <person name="Tsuchikane K."/>
            <person name="Hosoyama A."/>
            <person name="Yamazoe A."/>
            <person name="Tsuda M."/>
            <person name="Fujita N."/>
            <person name="Kawai F."/>
        </authorList>
    </citation>
    <scope>NUCLEOTIDE SEQUENCE [LARGE SCALE GENOMIC DNA]</scope>
    <source>
        <strain evidence="5">203N</strain>
    </source>
</reference>
<dbReference type="KEGG" id="smaz:LH19_17635"/>
<dbReference type="Gene3D" id="2.40.160.20">
    <property type="match status" value="1"/>
</dbReference>
<reference evidence="4 5" key="2">
    <citation type="journal article" date="2016" name="Genome Announc.">
        <title>Complete Genome Sequence of Sphingopyxis macrogoltabida Strain 203N (NBRC 111659), a Polyethylene Glycol Degrader.</title>
        <authorList>
            <person name="Ohtsubo Y."/>
            <person name="Nonoyama S."/>
            <person name="Nagata Y."/>
            <person name="Numata M."/>
            <person name="Tsuchikane K."/>
            <person name="Hosoyama A."/>
            <person name="Yamazoe A."/>
            <person name="Tsuda M."/>
            <person name="Fujita N."/>
            <person name="Kawai F."/>
        </authorList>
    </citation>
    <scope>NUCLEOTIDE SEQUENCE [LARGE SCALE GENOMIC DNA]</scope>
    <source>
        <strain evidence="4 5">203N</strain>
    </source>
</reference>
<evidence type="ECO:0000313" key="4">
    <source>
        <dbReference type="EMBL" id="AMU90952.1"/>
    </source>
</evidence>
<dbReference type="SUPFAM" id="SSF56925">
    <property type="entry name" value="OMPA-like"/>
    <property type="match status" value="1"/>
</dbReference>
<protein>
    <recommendedName>
        <fullName evidence="3">Outer membrane protein beta-barrel domain-containing protein</fullName>
    </recommendedName>
</protein>
<gene>
    <name evidence="4" type="ORF">ATM17_18205</name>
</gene>
<dbReference type="Pfam" id="PF13505">
    <property type="entry name" value="OMP_b-brl"/>
    <property type="match status" value="1"/>
</dbReference>
<evidence type="ECO:0000259" key="3">
    <source>
        <dbReference type="Pfam" id="PF13505"/>
    </source>
</evidence>
<dbReference type="EMBL" id="CP013344">
    <property type="protein sequence ID" value="AMU90952.1"/>
    <property type="molecule type" value="Genomic_DNA"/>
</dbReference>
<feature type="signal peptide" evidence="2">
    <location>
        <begin position="1"/>
        <end position="21"/>
    </location>
</feature>
<dbReference type="RefSeq" id="WP_054730663.1">
    <property type="nucleotide sequence ID" value="NZ_CP009429.1"/>
</dbReference>
<feature type="chain" id="PRO_5042237981" description="Outer membrane protein beta-barrel domain-containing protein" evidence="2">
    <location>
        <begin position="22"/>
        <end position="199"/>
    </location>
</feature>
<keyword evidence="5" id="KW-1185">Reference proteome</keyword>
<evidence type="ECO:0000256" key="2">
    <source>
        <dbReference type="SAM" id="SignalP"/>
    </source>
</evidence>
<evidence type="ECO:0000313" key="5">
    <source>
        <dbReference type="Proteomes" id="UP000076088"/>
    </source>
</evidence>
<accession>A0AAC9AW27</accession>
<dbReference type="InterPro" id="IPR011250">
    <property type="entry name" value="OMP/PagP_B-barrel"/>
</dbReference>
<sequence length="199" mass="20769">MKTIVSAAALAVATLSSPALAQDTGFEGARVELLSGYDIVEGDEGLVYGVAAGYDIAVGQGVIGIETELNDSSVREIYTDALVAGDELRIGAGRDIYIGGRIGFAVAPNTLLYAKAGYTNAAIDVRYDDGTTVDKARPKGDGYRVGAGLEQKINALFGAGGYGRLEYRYSNYGNVSYAGNSVGANIDRHQIVVGLGVRF</sequence>
<dbReference type="InterPro" id="IPR027385">
    <property type="entry name" value="Beta-barrel_OMP"/>
</dbReference>
<name>A0AAC9AW27_SPHMC</name>
<dbReference type="Proteomes" id="UP000076088">
    <property type="component" value="Chromosome"/>
</dbReference>
<feature type="domain" description="Outer membrane protein beta-barrel" evidence="3">
    <location>
        <begin position="7"/>
        <end position="199"/>
    </location>
</feature>
<evidence type="ECO:0000256" key="1">
    <source>
        <dbReference type="ARBA" id="ARBA00022729"/>
    </source>
</evidence>
<organism evidence="4 5">
    <name type="scientific">Sphingopyxis macrogoltabida</name>
    <name type="common">Sphingomonas macrogoltabidus</name>
    <dbReference type="NCBI Taxonomy" id="33050"/>
    <lineage>
        <taxon>Bacteria</taxon>
        <taxon>Pseudomonadati</taxon>
        <taxon>Pseudomonadota</taxon>
        <taxon>Alphaproteobacteria</taxon>
        <taxon>Sphingomonadales</taxon>
        <taxon>Sphingomonadaceae</taxon>
        <taxon>Sphingopyxis</taxon>
    </lineage>
</organism>
<keyword evidence="1 2" id="KW-0732">Signal</keyword>
<dbReference type="AlphaFoldDB" id="A0AAC9AW27"/>
<proteinExistence type="predicted"/>